<protein>
    <submittedName>
        <fullName evidence="1">Transposase</fullName>
    </submittedName>
</protein>
<dbReference type="EMBL" id="BK015527">
    <property type="protein sequence ID" value="DAE11178.1"/>
    <property type="molecule type" value="Genomic_DNA"/>
</dbReference>
<name>A0A8S5PWA7_9CAUD</name>
<accession>A0A8S5PWA7</accession>
<proteinExistence type="predicted"/>
<evidence type="ECO:0000313" key="1">
    <source>
        <dbReference type="EMBL" id="DAE11178.1"/>
    </source>
</evidence>
<reference evidence="1" key="1">
    <citation type="journal article" date="2021" name="Proc. Natl. Acad. Sci. U.S.A.">
        <title>A Catalog of Tens of Thousands of Viruses from Human Metagenomes Reveals Hidden Associations with Chronic Diseases.</title>
        <authorList>
            <person name="Tisza M.J."/>
            <person name="Buck C.B."/>
        </authorList>
    </citation>
    <scope>NUCLEOTIDE SEQUENCE</scope>
    <source>
        <strain evidence="1">CtcFb5</strain>
    </source>
</reference>
<organism evidence="1">
    <name type="scientific">Myoviridae sp. ctcFb5</name>
    <dbReference type="NCBI Taxonomy" id="2825137"/>
    <lineage>
        <taxon>Viruses</taxon>
        <taxon>Duplodnaviria</taxon>
        <taxon>Heunggongvirae</taxon>
        <taxon>Uroviricota</taxon>
        <taxon>Caudoviricetes</taxon>
    </lineage>
</organism>
<sequence length="685" mass="79134">MPIFIDNDILVVTKDELVPRFYSYDNLKKQIDRHKDKPTGLKRYSRGGGRGNRLLILFDSLPATIREAIGDPRRVEHILLLYFGVDSDAVDFYSTYEDAAGTLSAEEQDKYVMNASVLNALLALREARLSEWQSRGRRSMYGLDDSVWSDYSTFSQVLEKRFGKTHTLPPSRARLIEKMKKYSAGSKEDGYRFLINKNRGNNSAGIRTEKARALLESMFAHQSWKPDMAEVFRQYDAFLAGYVEIVNVETGEVFDPKEYGKISQRTVSGFLSSWESGVATSRKRTGNRQIRLGMYVPFETLEHPQWAGSIISVDDRQPPFFYAEGKRVWFYCGVDLGSEAITAWVYGKDKEGIISEFYRQMVRNYSRWGMPLPYEVECESNLNSGFSDTFLKAGAMFKTVRIEANSARSKRCEGYWRPIRYQMEKKREGWLARPFARSESNQVSTGKIPILPYERIIEECLIDIEKWNNTEHSIYKGMTRWEVFLQKQNPDNTNAINWRSILPSLGRKVATSVSLAGQVRFRKMWYMLGDNGTLATGDKLIGYMRTLAGKEVDIHYMDDNDGSVLCAVICLRDDSRIVCEAVPQPVTARSALEETPEQRKNRELMARYRNTLEGYSRRHYQEIGKVVVIDHRSDTLNDKFRISSLDRWHHPEEREEVEILEETPVDDIILNDPQISFNKDLRTNF</sequence>